<protein>
    <recommendedName>
        <fullName evidence="1">Beta-lactamase-related domain-containing protein</fullName>
    </recommendedName>
</protein>
<dbReference type="InterPro" id="IPR052907">
    <property type="entry name" value="Beta-lactamase/esterase"/>
</dbReference>
<evidence type="ECO:0000313" key="3">
    <source>
        <dbReference type="Proteomes" id="UP000825935"/>
    </source>
</evidence>
<dbReference type="OrthoDB" id="1936361at2759"/>
<dbReference type="InterPro" id="IPR012338">
    <property type="entry name" value="Beta-lactam/transpept-like"/>
</dbReference>
<dbReference type="EMBL" id="CM035427">
    <property type="protein sequence ID" value="KAH7306760.1"/>
    <property type="molecule type" value="Genomic_DNA"/>
</dbReference>
<name>A0A8T2S6D8_CERRI</name>
<proteinExistence type="predicted"/>
<sequence length="81" mass="9127">MCKCDEVLRELAEVIPDSSPGTKQVYHALTYGWLCGGIVEKASRERFQVVLNEVLCGSSMSWKSLELLKYLSEKMNKPQAC</sequence>
<keyword evidence="3" id="KW-1185">Reference proteome</keyword>
<reference evidence="2" key="1">
    <citation type="submission" date="2021-08" db="EMBL/GenBank/DDBJ databases">
        <title>WGS assembly of Ceratopteris richardii.</title>
        <authorList>
            <person name="Marchant D.B."/>
            <person name="Chen G."/>
            <person name="Jenkins J."/>
            <person name="Shu S."/>
            <person name="Leebens-Mack J."/>
            <person name="Grimwood J."/>
            <person name="Schmutz J."/>
            <person name="Soltis P."/>
            <person name="Soltis D."/>
            <person name="Chen Z.-H."/>
        </authorList>
    </citation>
    <scope>NUCLEOTIDE SEQUENCE</scope>
    <source>
        <strain evidence="2">Whitten #5841</strain>
        <tissue evidence="2">Leaf</tissue>
    </source>
</reference>
<evidence type="ECO:0000259" key="1">
    <source>
        <dbReference type="Pfam" id="PF00144"/>
    </source>
</evidence>
<comment type="caution">
    <text evidence="2">The sequence shown here is derived from an EMBL/GenBank/DDBJ whole genome shotgun (WGS) entry which is preliminary data.</text>
</comment>
<dbReference type="SUPFAM" id="SSF56601">
    <property type="entry name" value="beta-lactamase/transpeptidase-like"/>
    <property type="match status" value="1"/>
</dbReference>
<gene>
    <name evidence="2" type="ORF">KP509_22G028500</name>
</gene>
<dbReference type="Proteomes" id="UP000825935">
    <property type="component" value="Chromosome 22"/>
</dbReference>
<dbReference type="Gene3D" id="3.40.710.10">
    <property type="entry name" value="DD-peptidase/beta-lactamase superfamily"/>
    <property type="match status" value="1"/>
</dbReference>
<accession>A0A8T2S6D8</accession>
<dbReference type="PANTHER" id="PTHR43319">
    <property type="entry name" value="BETA-LACTAMASE-RELATED"/>
    <property type="match status" value="1"/>
</dbReference>
<dbReference type="AlphaFoldDB" id="A0A8T2S6D8"/>
<dbReference type="Pfam" id="PF00144">
    <property type="entry name" value="Beta-lactamase"/>
    <property type="match status" value="1"/>
</dbReference>
<organism evidence="2 3">
    <name type="scientific">Ceratopteris richardii</name>
    <name type="common">Triangle waterfern</name>
    <dbReference type="NCBI Taxonomy" id="49495"/>
    <lineage>
        <taxon>Eukaryota</taxon>
        <taxon>Viridiplantae</taxon>
        <taxon>Streptophyta</taxon>
        <taxon>Embryophyta</taxon>
        <taxon>Tracheophyta</taxon>
        <taxon>Polypodiopsida</taxon>
        <taxon>Polypodiidae</taxon>
        <taxon>Polypodiales</taxon>
        <taxon>Pteridineae</taxon>
        <taxon>Pteridaceae</taxon>
        <taxon>Parkerioideae</taxon>
        <taxon>Ceratopteris</taxon>
    </lineage>
</organism>
<feature type="domain" description="Beta-lactamase-related" evidence="1">
    <location>
        <begin position="5"/>
        <end position="56"/>
    </location>
</feature>
<dbReference type="InterPro" id="IPR001466">
    <property type="entry name" value="Beta-lactam-related"/>
</dbReference>
<dbReference type="PANTHER" id="PTHR43319:SF3">
    <property type="entry name" value="BETA-LACTAMASE-RELATED DOMAIN-CONTAINING PROTEIN"/>
    <property type="match status" value="1"/>
</dbReference>
<evidence type="ECO:0000313" key="2">
    <source>
        <dbReference type="EMBL" id="KAH7306760.1"/>
    </source>
</evidence>